<sequence>MTPTATFIDLQKIKQKKVRKFLTDKGITTTAQFPILIPVCTDASRLATYHQHAKTFLIHRRLAEVWEIYKTISPEEAWRGEMVGFGLQYNRSKDRITYMYDPYEGMEKGQVIILNLRLFGGLFNLAVAHEVMEVNDEEHSLKLCYMKGGASEGSQHISLKETPEGFTEVFHHTYYKSGSNFRDTRVYPPLHTKAISEFHNNVKRKAESL</sequence>
<protein>
    <submittedName>
        <fullName evidence="1">Uncharacterized protein</fullName>
    </submittedName>
</protein>
<evidence type="ECO:0000313" key="1">
    <source>
        <dbReference type="EMBL" id="SHH92822.1"/>
    </source>
</evidence>
<gene>
    <name evidence="1" type="ORF">SAMN04488109_6166</name>
</gene>
<dbReference type="EMBL" id="FQWQ01000005">
    <property type="protein sequence ID" value="SHH92822.1"/>
    <property type="molecule type" value="Genomic_DNA"/>
</dbReference>
<evidence type="ECO:0000313" key="2">
    <source>
        <dbReference type="Proteomes" id="UP000184212"/>
    </source>
</evidence>
<dbReference type="RefSeq" id="WP_073142267.1">
    <property type="nucleotide sequence ID" value="NZ_FQWQ01000005.1"/>
</dbReference>
<name>A0A1M5WZM7_9BACT</name>
<dbReference type="OrthoDB" id="1120381at2"/>
<proteinExistence type="predicted"/>
<accession>A0A1M5WZM7</accession>
<reference evidence="1 2" key="1">
    <citation type="submission" date="2016-11" db="EMBL/GenBank/DDBJ databases">
        <authorList>
            <person name="Jaros S."/>
            <person name="Januszkiewicz K."/>
            <person name="Wedrychowicz H."/>
        </authorList>
    </citation>
    <scope>NUCLEOTIDE SEQUENCE [LARGE SCALE GENOMIC DNA]</scope>
    <source>
        <strain evidence="1 2">DSM 24574</strain>
    </source>
</reference>
<keyword evidence="2" id="KW-1185">Reference proteome</keyword>
<dbReference type="Proteomes" id="UP000184212">
    <property type="component" value="Unassembled WGS sequence"/>
</dbReference>
<organism evidence="1 2">
    <name type="scientific">Chryseolinea serpens</name>
    <dbReference type="NCBI Taxonomy" id="947013"/>
    <lineage>
        <taxon>Bacteria</taxon>
        <taxon>Pseudomonadati</taxon>
        <taxon>Bacteroidota</taxon>
        <taxon>Cytophagia</taxon>
        <taxon>Cytophagales</taxon>
        <taxon>Fulvivirgaceae</taxon>
        <taxon>Chryseolinea</taxon>
    </lineage>
</organism>
<dbReference type="AlphaFoldDB" id="A0A1M5WZM7"/>